<name>A0AAV9WM95_9PEZI</name>
<gene>
    <name evidence="6" type="ORF">TWF481_000326</name>
</gene>
<dbReference type="EMBL" id="JAVHJL010000001">
    <property type="protein sequence ID" value="KAK6511410.1"/>
    <property type="molecule type" value="Genomic_DNA"/>
</dbReference>
<dbReference type="GO" id="GO:0005737">
    <property type="term" value="C:cytoplasm"/>
    <property type="evidence" value="ECO:0007669"/>
    <property type="project" value="UniProtKB-ARBA"/>
</dbReference>
<dbReference type="AlphaFoldDB" id="A0AAV9WM95"/>
<dbReference type="PROSITE" id="PS00194">
    <property type="entry name" value="THIOREDOXIN_1"/>
    <property type="match status" value="1"/>
</dbReference>
<dbReference type="SUPFAM" id="SSF49785">
    <property type="entry name" value="Galactose-binding domain-like"/>
    <property type="match status" value="1"/>
</dbReference>
<dbReference type="InterPro" id="IPR010400">
    <property type="entry name" value="PITH_dom"/>
</dbReference>
<evidence type="ECO:0000256" key="2">
    <source>
        <dbReference type="ARBA" id="ARBA00023157"/>
    </source>
</evidence>
<evidence type="ECO:0000259" key="5">
    <source>
        <dbReference type="PROSITE" id="PS51532"/>
    </source>
</evidence>
<dbReference type="PRINTS" id="PR00421">
    <property type="entry name" value="THIOREDOXIN"/>
</dbReference>
<dbReference type="Proteomes" id="UP001370758">
    <property type="component" value="Unassembled WGS sequence"/>
</dbReference>
<accession>A0AAV9WM95</accession>
<keyword evidence="7" id="KW-1185">Reference proteome</keyword>
<feature type="region of interest" description="Disordered" evidence="3">
    <location>
        <begin position="166"/>
        <end position="193"/>
    </location>
</feature>
<evidence type="ECO:0000259" key="4">
    <source>
        <dbReference type="PROSITE" id="PS51352"/>
    </source>
</evidence>
<keyword evidence="2" id="KW-1015">Disulfide bond</keyword>
<dbReference type="Pfam" id="PF00085">
    <property type="entry name" value="Thioredoxin"/>
    <property type="match status" value="1"/>
</dbReference>
<dbReference type="Gene3D" id="2.60.120.470">
    <property type="entry name" value="PITH domain"/>
    <property type="match status" value="1"/>
</dbReference>
<feature type="domain" description="Thioredoxin" evidence="4">
    <location>
        <begin position="1"/>
        <end position="109"/>
    </location>
</feature>
<dbReference type="Gene3D" id="3.40.30.10">
    <property type="entry name" value="Glutaredoxin"/>
    <property type="match status" value="1"/>
</dbReference>
<comment type="similarity">
    <text evidence="1">Belongs to the thioredoxin family.</text>
</comment>
<feature type="domain" description="PITH" evidence="5">
    <location>
        <begin position="128"/>
        <end position="332"/>
    </location>
</feature>
<dbReference type="InterPro" id="IPR008979">
    <property type="entry name" value="Galactose-bd-like_sf"/>
</dbReference>
<dbReference type="Pfam" id="PF06201">
    <property type="entry name" value="PITH"/>
    <property type="match status" value="1"/>
</dbReference>
<evidence type="ECO:0000256" key="3">
    <source>
        <dbReference type="SAM" id="MobiDB-lite"/>
    </source>
</evidence>
<proteinExistence type="inferred from homology"/>
<dbReference type="CDD" id="cd02947">
    <property type="entry name" value="TRX_family"/>
    <property type="match status" value="1"/>
</dbReference>
<feature type="compositionally biased region" description="Low complexity" evidence="3">
    <location>
        <begin position="170"/>
        <end position="179"/>
    </location>
</feature>
<organism evidence="6 7">
    <name type="scientific">Arthrobotrys musiformis</name>
    <dbReference type="NCBI Taxonomy" id="47236"/>
    <lineage>
        <taxon>Eukaryota</taxon>
        <taxon>Fungi</taxon>
        <taxon>Dikarya</taxon>
        <taxon>Ascomycota</taxon>
        <taxon>Pezizomycotina</taxon>
        <taxon>Orbiliomycetes</taxon>
        <taxon>Orbiliales</taxon>
        <taxon>Orbiliaceae</taxon>
        <taxon>Arthrobotrys</taxon>
    </lineage>
</organism>
<dbReference type="InterPro" id="IPR037047">
    <property type="entry name" value="PITH_dom_sf"/>
</dbReference>
<dbReference type="PANTHER" id="PTHR46115">
    <property type="entry name" value="THIOREDOXIN-LIKE PROTEIN 1"/>
    <property type="match status" value="1"/>
</dbReference>
<evidence type="ECO:0000313" key="6">
    <source>
        <dbReference type="EMBL" id="KAK6511410.1"/>
    </source>
</evidence>
<comment type="caution">
    <text evidence="6">The sequence shown here is derived from an EMBL/GenBank/DDBJ whole genome shotgun (WGS) entry which is preliminary data.</text>
</comment>
<evidence type="ECO:0008006" key="8">
    <source>
        <dbReference type="Google" id="ProtNLM"/>
    </source>
</evidence>
<protein>
    <recommendedName>
        <fullName evidence="8">Thioredoxin</fullName>
    </recommendedName>
</protein>
<evidence type="ECO:0000313" key="7">
    <source>
        <dbReference type="Proteomes" id="UP001370758"/>
    </source>
</evidence>
<dbReference type="SUPFAM" id="SSF52833">
    <property type="entry name" value="Thioredoxin-like"/>
    <property type="match status" value="1"/>
</dbReference>
<dbReference type="InterPro" id="IPR017937">
    <property type="entry name" value="Thioredoxin_CS"/>
</dbReference>
<evidence type="ECO:0000256" key="1">
    <source>
        <dbReference type="ARBA" id="ARBA00008987"/>
    </source>
</evidence>
<dbReference type="PROSITE" id="PS51352">
    <property type="entry name" value="THIOREDOXIN_2"/>
    <property type="match status" value="1"/>
</dbReference>
<dbReference type="InterPro" id="IPR036249">
    <property type="entry name" value="Thioredoxin-like_sf"/>
</dbReference>
<dbReference type="PROSITE" id="PS51532">
    <property type="entry name" value="PITH"/>
    <property type="match status" value="1"/>
</dbReference>
<sequence>MSKIVIINSPSQLEQLIKDNTIVVIDFHAVWCGPCKAVAPAYGLLAERLTKPGSMVFAKVDVDKQKPIAQAYNVSAMPTFIMIKSGTETTRIKGADLPALKSAVEELVAASGGSGGPIASGSSSSFWKGAEIPKSYTILNSEIEVKNLDCMNYDREVGGIRVLFEGSEPSTDASGSSSKGKGKSTGDDKGADWVESDTDEQIMLFIPFQSTVKIYQIQITSRPPPVEDEDDTEQPRRPTKLKLFTNKPNIVGFSEADNMVAAQQIEIKEEDWKDGTAAINTKFVKFQNVFSLNLFVEDAEGDAEKVRIDRIRIIGDVGEKRELGKLEKVGEE</sequence>
<reference evidence="6 7" key="1">
    <citation type="submission" date="2023-08" db="EMBL/GenBank/DDBJ databases">
        <authorList>
            <person name="Palmer J.M."/>
        </authorList>
    </citation>
    <scope>NUCLEOTIDE SEQUENCE [LARGE SCALE GENOMIC DNA]</scope>
    <source>
        <strain evidence="6 7">TWF481</strain>
    </source>
</reference>
<dbReference type="InterPro" id="IPR013766">
    <property type="entry name" value="Thioredoxin_domain"/>
</dbReference>